<feature type="repeat" description="Solcar" evidence="14">
    <location>
        <begin position="21"/>
        <end position="111"/>
    </location>
</feature>
<dbReference type="InterPro" id="IPR002067">
    <property type="entry name" value="MCP"/>
</dbReference>
<evidence type="ECO:0000256" key="9">
    <source>
        <dbReference type="ARBA" id="ARBA00023136"/>
    </source>
</evidence>
<evidence type="ECO:0000313" key="16">
    <source>
        <dbReference type="EMBL" id="CAH1101816.1"/>
    </source>
</evidence>
<dbReference type="GO" id="GO:0005743">
    <property type="term" value="C:mitochondrial inner membrane"/>
    <property type="evidence" value="ECO:0007669"/>
    <property type="project" value="UniProtKB-SubCell"/>
</dbReference>
<comment type="subcellular location">
    <subcellularLocation>
        <location evidence="1">Mitochondrion inner membrane</location>
        <topology evidence="1">Multi-pass membrane protein</topology>
    </subcellularLocation>
</comment>
<proteinExistence type="inferred from homology"/>
<dbReference type="Pfam" id="PF00153">
    <property type="entry name" value="Mito_carr"/>
    <property type="match status" value="3"/>
</dbReference>
<dbReference type="GO" id="GO:0015215">
    <property type="term" value="F:nucleotide transmembrane transporter activity"/>
    <property type="evidence" value="ECO:0007669"/>
    <property type="project" value="UniProtKB-ARBA"/>
</dbReference>
<evidence type="ECO:0000256" key="1">
    <source>
        <dbReference type="ARBA" id="ARBA00004448"/>
    </source>
</evidence>
<keyword evidence="5" id="KW-0677">Repeat</keyword>
<comment type="function">
    <text evidence="11">Facilitates flavin adenine dinucleotide (FAD) translocation across the mitochondrial inner membrane into the mitochondrial matrix where it acts as a redox cofactor to assist flavoenzyme activities in fundamental metabolic processes including fatty acid beta-oxidation, amino acid and choline metabolism as well as mitochondrial electron transportation. In particular, provides FAD to DLD dehydrogenase of the glycine cleavage system, part of mitochondrial one-carbon metabolic pathway involved in neural tube closure in early embryogenesis.</text>
</comment>
<keyword evidence="6" id="KW-0999">Mitochondrion inner membrane</keyword>
<evidence type="ECO:0000256" key="10">
    <source>
        <dbReference type="ARBA" id="ARBA00050907"/>
    </source>
</evidence>
<keyword evidence="17" id="KW-1185">Reference proteome</keyword>
<keyword evidence="8" id="KW-0496">Mitochondrion</keyword>
<evidence type="ECO:0000256" key="11">
    <source>
        <dbReference type="ARBA" id="ARBA00058619"/>
    </source>
</evidence>
<evidence type="ECO:0000256" key="13">
    <source>
        <dbReference type="ARBA" id="ARBA00079992"/>
    </source>
</evidence>
<evidence type="ECO:0000256" key="12">
    <source>
        <dbReference type="ARBA" id="ARBA00070508"/>
    </source>
</evidence>
<keyword evidence="3 15" id="KW-0813">Transport</keyword>
<dbReference type="InterPro" id="IPR023395">
    <property type="entry name" value="MCP_dom_sf"/>
</dbReference>
<dbReference type="PRINTS" id="PR00926">
    <property type="entry name" value="MITOCARRIER"/>
</dbReference>
<dbReference type="EMBL" id="OV651824">
    <property type="protein sequence ID" value="CAH1101816.1"/>
    <property type="molecule type" value="Genomic_DNA"/>
</dbReference>
<keyword evidence="4 14" id="KW-0812">Transmembrane</keyword>
<name>A0A9P0CPH9_9CUCU</name>
<comment type="similarity">
    <text evidence="2 15">Belongs to the mitochondrial carrier (TC 2.A.29) family.</text>
</comment>
<evidence type="ECO:0000256" key="5">
    <source>
        <dbReference type="ARBA" id="ARBA00022737"/>
    </source>
</evidence>
<evidence type="ECO:0000256" key="6">
    <source>
        <dbReference type="ARBA" id="ARBA00022792"/>
    </source>
</evidence>
<dbReference type="GO" id="GO:0015711">
    <property type="term" value="P:organic anion transport"/>
    <property type="evidence" value="ECO:0007669"/>
    <property type="project" value="UniProtKB-ARBA"/>
</dbReference>
<dbReference type="SUPFAM" id="SSF103506">
    <property type="entry name" value="Mitochondrial carrier"/>
    <property type="match status" value="1"/>
</dbReference>
<reference evidence="16" key="1">
    <citation type="submission" date="2022-01" db="EMBL/GenBank/DDBJ databases">
        <authorList>
            <person name="King R."/>
        </authorList>
    </citation>
    <scope>NUCLEOTIDE SEQUENCE</scope>
</reference>
<keyword evidence="9 14" id="KW-0472">Membrane</keyword>
<evidence type="ECO:0000256" key="7">
    <source>
        <dbReference type="ARBA" id="ARBA00022989"/>
    </source>
</evidence>
<accession>A0A9P0CPH9</accession>
<evidence type="ECO:0000256" key="4">
    <source>
        <dbReference type="ARBA" id="ARBA00022692"/>
    </source>
</evidence>
<sequence length="315" mass="35586">MTSITKPQHQPITQKVTLFSQVKLEHLVAGISGGVTSTLILHPLDVIKIRFAVNDGRLQTIPKYNGIINAFTKIYRQEGFRGLYQGVTPNVWGAGASWGLYFMFYNSLKNWFKEGNANTNLGASTHLMLASGSGLITLFITNPLWVAKTRLCLQYSGQRNYNGMVDCFVKIYKADGVKGYYKGILPGIFGVSHGAVQFMVYEEMKKDYCQYYSQPLTTKLGTLEYLTFAAISKLIAAATTYPYQVIRARLQNQHYSYNGVVDCVRQTWGYEGWRGFYKGLGTNLVRVTPATMITFVTYENVSHWLLKYSEQKLVN</sequence>
<keyword evidence="7" id="KW-1133">Transmembrane helix</keyword>
<feature type="repeat" description="Solcar" evidence="14">
    <location>
        <begin position="220"/>
        <end position="304"/>
    </location>
</feature>
<dbReference type="Gene3D" id="1.50.40.10">
    <property type="entry name" value="Mitochondrial carrier domain"/>
    <property type="match status" value="1"/>
</dbReference>
<dbReference type="PANTHER" id="PTHR45683">
    <property type="entry name" value="MITOCHONDRIAL NICOTINAMIDE ADENINE DINUCLEOTIDE TRANSPORTER 1-RELATED-RELATED"/>
    <property type="match status" value="1"/>
</dbReference>
<dbReference type="InterPro" id="IPR044712">
    <property type="entry name" value="SLC25A32-like"/>
</dbReference>
<dbReference type="FunFam" id="1.50.40.10:FF:000025">
    <property type="entry name" value="mitochondrial folate transporter/carrier"/>
    <property type="match status" value="1"/>
</dbReference>
<feature type="repeat" description="Solcar" evidence="14">
    <location>
        <begin position="121"/>
        <end position="207"/>
    </location>
</feature>
<dbReference type="PROSITE" id="PS50920">
    <property type="entry name" value="SOLCAR"/>
    <property type="match status" value="3"/>
</dbReference>
<evidence type="ECO:0000256" key="15">
    <source>
        <dbReference type="RuleBase" id="RU000488"/>
    </source>
</evidence>
<organism evidence="16 17">
    <name type="scientific">Psylliodes chrysocephalus</name>
    <dbReference type="NCBI Taxonomy" id="3402493"/>
    <lineage>
        <taxon>Eukaryota</taxon>
        <taxon>Metazoa</taxon>
        <taxon>Ecdysozoa</taxon>
        <taxon>Arthropoda</taxon>
        <taxon>Hexapoda</taxon>
        <taxon>Insecta</taxon>
        <taxon>Pterygota</taxon>
        <taxon>Neoptera</taxon>
        <taxon>Endopterygota</taxon>
        <taxon>Coleoptera</taxon>
        <taxon>Polyphaga</taxon>
        <taxon>Cucujiformia</taxon>
        <taxon>Chrysomeloidea</taxon>
        <taxon>Chrysomelidae</taxon>
        <taxon>Galerucinae</taxon>
        <taxon>Alticini</taxon>
        <taxon>Psylliodes</taxon>
    </lineage>
</organism>
<evidence type="ECO:0000256" key="2">
    <source>
        <dbReference type="ARBA" id="ARBA00006375"/>
    </source>
</evidence>
<dbReference type="InterPro" id="IPR018108">
    <property type="entry name" value="MCP_transmembrane"/>
</dbReference>
<evidence type="ECO:0000256" key="14">
    <source>
        <dbReference type="PROSITE-ProRule" id="PRU00282"/>
    </source>
</evidence>
<dbReference type="AlphaFoldDB" id="A0A9P0CPH9"/>
<dbReference type="OrthoDB" id="428293at2759"/>
<protein>
    <recommendedName>
        <fullName evidence="12">Solute carrier family 25 member 32</fullName>
    </recommendedName>
    <alternativeName>
        <fullName evidence="13">Mitochondrial FAD transporter</fullName>
    </alternativeName>
</protein>
<evidence type="ECO:0000256" key="3">
    <source>
        <dbReference type="ARBA" id="ARBA00022448"/>
    </source>
</evidence>
<comment type="catalytic activity">
    <reaction evidence="10">
        <text>FAD(in) = FAD(out)</text>
        <dbReference type="Rhea" id="RHEA:76535"/>
        <dbReference type="ChEBI" id="CHEBI:57692"/>
    </reaction>
</comment>
<evidence type="ECO:0000256" key="8">
    <source>
        <dbReference type="ARBA" id="ARBA00023128"/>
    </source>
</evidence>
<evidence type="ECO:0000313" key="17">
    <source>
        <dbReference type="Proteomes" id="UP001153636"/>
    </source>
</evidence>
<gene>
    <name evidence="16" type="ORF">PSYICH_LOCUS3355</name>
</gene>
<dbReference type="Proteomes" id="UP001153636">
    <property type="component" value="Chromosome 12"/>
</dbReference>